<organism evidence="3 4">
    <name type="scientific">Cladophialophora chaetospira</name>
    <dbReference type="NCBI Taxonomy" id="386627"/>
    <lineage>
        <taxon>Eukaryota</taxon>
        <taxon>Fungi</taxon>
        <taxon>Dikarya</taxon>
        <taxon>Ascomycota</taxon>
        <taxon>Pezizomycotina</taxon>
        <taxon>Eurotiomycetes</taxon>
        <taxon>Chaetothyriomycetidae</taxon>
        <taxon>Chaetothyriales</taxon>
        <taxon>Herpotrichiellaceae</taxon>
        <taxon>Cladophialophora</taxon>
    </lineage>
</organism>
<comment type="caution">
    <text evidence="3">The sequence shown here is derived from an EMBL/GenBank/DDBJ whole genome shotgun (WGS) entry which is preliminary data.</text>
</comment>
<keyword evidence="2" id="KW-0812">Transmembrane</keyword>
<feature type="transmembrane region" description="Helical" evidence="2">
    <location>
        <begin position="287"/>
        <end position="305"/>
    </location>
</feature>
<name>A0AA39CRB1_9EURO</name>
<keyword evidence="2" id="KW-1133">Transmembrane helix</keyword>
<proteinExistence type="predicted"/>
<feature type="compositionally biased region" description="Polar residues" evidence="1">
    <location>
        <begin position="405"/>
        <end position="417"/>
    </location>
</feature>
<feature type="transmembrane region" description="Helical" evidence="2">
    <location>
        <begin position="178"/>
        <end position="198"/>
    </location>
</feature>
<feature type="region of interest" description="Disordered" evidence="1">
    <location>
        <begin position="393"/>
        <end position="426"/>
    </location>
</feature>
<accession>A0AA39CRB1</accession>
<evidence type="ECO:0000256" key="1">
    <source>
        <dbReference type="SAM" id="MobiDB-lite"/>
    </source>
</evidence>
<gene>
    <name evidence="3" type="ORF">H2200_000784</name>
</gene>
<keyword evidence="2" id="KW-0472">Membrane</keyword>
<evidence type="ECO:0000313" key="4">
    <source>
        <dbReference type="Proteomes" id="UP001172673"/>
    </source>
</evidence>
<dbReference type="AlphaFoldDB" id="A0AA39CRB1"/>
<evidence type="ECO:0000313" key="3">
    <source>
        <dbReference type="EMBL" id="KAJ9617063.1"/>
    </source>
</evidence>
<protein>
    <submittedName>
        <fullName evidence="3">Uncharacterized protein</fullName>
    </submittedName>
</protein>
<reference evidence="3" key="1">
    <citation type="submission" date="2022-10" db="EMBL/GenBank/DDBJ databases">
        <title>Culturing micro-colonial fungi from biological soil crusts in the Mojave desert and describing Neophaeococcomyces mojavensis, and introducing the new genera and species Taxawa tesnikishii.</title>
        <authorList>
            <person name="Kurbessoian T."/>
            <person name="Stajich J.E."/>
        </authorList>
    </citation>
    <scope>NUCLEOTIDE SEQUENCE</scope>
    <source>
        <strain evidence="3">TK_41</strain>
    </source>
</reference>
<dbReference type="Proteomes" id="UP001172673">
    <property type="component" value="Unassembled WGS sequence"/>
</dbReference>
<dbReference type="EMBL" id="JAPDRK010000001">
    <property type="protein sequence ID" value="KAJ9617063.1"/>
    <property type="molecule type" value="Genomic_DNA"/>
</dbReference>
<feature type="transmembrane region" description="Helical" evidence="2">
    <location>
        <begin position="311"/>
        <end position="330"/>
    </location>
</feature>
<feature type="transmembrane region" description="Helical" evidence="2">
    <location>
        <begin position="204"/>
        <end position="224"/>
    </location>
</feature>
<sequence length="426" mass="46420">MSPVSGRPFDASIPATWFRDEWKSPSNYAFTILLLLGGDVVAKALAQLAGSRFTPVAFSFGWVSYATSAVNSAIGEHKLMPDADTGCSLINGKNGSVRSNGSWVLGRIMRDYHWWMTEEIKLKTKEVLKSAHAFDLKRQQEKPLHLQKPVTERAQAGLVVSFWEASATKPAGRPGRDILFWSGVTVCVVQLGVAAIPCGLYGDWGVLLITVAAIALCLTTGSLGQWKVEKWACRELNGKEKVFVLTRGNGAQHAILIDSKGRGLDLEDLATGFSNVDAPHITMTSRLIYAALGILWVLLLITSSALTDDSWFLIAVGGIGILQNMFVAGWNRKPEALGLPLDPVGVIGGPKVIDVLYEVERRYEQVGHNLTATFFPSGIKDNEQAIFDTIKEEHRRRSQHDQHESSPSPGQEQTASNGEIIAPMAG</sequence>
<keyword evidence="4" id="KW-1185">Reference proteome</keyword>
<feature type="compositionally biased region" description="Basic and acidic residues" evidence="1">
    <location>
        <begin position="393"/>
        <end position="404"/>
    </location>
</feature>
<evidence type="ECO:0000256" key="2">
    <source>
        <dbReference type="SAM" id="Phobius"/>
    </source>
</evidence>